<dbReference type="GO" id="GO:0006508">
    <property type="term" value="P:proteolysis"/>
    <property type="evidence" value="ECO:0007669"/>
    <property type="project" value="InterPro"/>
</dbReference>
<organism evidence="2">
    <name type="scientific">marine sediment metagenome</name>
    <dbReference type="NCBI Taxonomy" id="412755"/>
    <lineage>
        <taxon>unclassified sequences</taxon>
        <taxon>metagenomes</taxon>
        <taxon>ecological metagenomes</taxon>
    </lineage>
</organism>
<evidence type="ECO:0000313" key="2">
    <source>
        <dbReference type="EMBL" id="GAH35050.1"/>
    </source>
</evidence>
<comment type="caution">
    <text evidence="2">The sequence shown here is derived from an EMBL/GenBank/DDBJ whole genome shotgun (WGS) entry which is preliminary data.</text>
</comment>
<dbReference type="EMBL" id="BARU01009288">
    <property type="protein sequence ID" value="GAH35050.1"/>
    <property type="molecule type" value="Genomic_DNA"/>
</dbReference>
<protein>
    <recommendedName>
        <fullName evidence="1">Metalloprotease TldD/E C-terminal domain-containing protein</fullName>
    </recommendedName>
</protein>
<dbReference type="InterPro" id="IPR047657">
    <property type="entry name" value="PmbA"/>
</dbReference>
<dbReference type="InterPro" id="IPR036059">
    <property type="entry name" value="TldD/PmbA_sf"/>
</dbReference>
<dbReference type="GO" id="GO:0005829">
    <property type="term" value="C:cytosol"/>
    <property type="evidence" value="ECO:0007669"/>
    <property type="project" value="TreeGrafter"/>
</dbReference>
<accession>X1FR98</accession>
<gene>
    <name evidence="2" type="ORF">S03H2_17952</name>
</gene>
<feature type="domain" description="Metalloprotease TldD/E C-terminal" evidence="1">
    <location>
        <begin position="227"/>
        <end position="288"/>
    </location>
</feature>
<proteinExistence type="predicted"/>
<dbReference type="SUPFAM" id="SSF111283">
    <property type="entry name" value="Putative modulator of DNA gyrase, PmbA/TldD"/>
    <property type="match status" value="1"/>
</dbReference>
<dbReference type="PANTHER" id="PTHR43421">
    <property type="entry name" value="METALLOPROTEASE PMBA"/>
    <property type="match status" value="1"/>
</dbReference>
<sequence length="289" mass="32658">MYTDEELKDTAVIVLQKLEKKYNFECAEVYIQSLAHMMGGTEYRTPKVFQSTHRAGCALRYFRNNELFFACFPLPTVLTEIDGLLDVTSYPILSKKFDFPEISLGSSRIENIYDRRIASMNEEEMFNLSYSLNQADESFKEIILDGSLMLSLERKVIANSSQAVAFEKSTWFDINVRALYRGFNMISSSEKHLTSRQIPASINSIIDDLISETIQKTVHADKIENIEVPIVFSPMAFSQILSFSFIPLLNATSSNKLSLELSSNFNLKDDGTVPGLPNSTAFDDEGVNQ</sequence>
<dbReference type="PANTHER" id="PTHR43421:SF1">
    <property type="entry name" value="METALLOPROTEASE PMBA"/>
    <property type="match status" value="1"/>
</dbReference>
<name>X1FR98_9ZZZZ</name>
<dbReference type="AlphaFoldDB" id="X1FR98"/>
<dbReference type="Pfam" id="PF19289">
    <property type="entry name" value="PmbA_TldD_3rd"/>
    <property type="match status" value="1"/>
</dbReference>
<evidence type="ECO:0000259" key="1">
    <source>
        <dbReference type="Pfam" id="PF19289"/>
    </source>
</evidence>
<dbReference type="GO" id="GO:0008237">
    <property type="term" value="F:metallopeptidase activity"/>
    <property type="evidence" value="ECO:0007669"/>
    <property type="project" value="InterPro"/>
</dbReference>
<dbReference type="Gene3D" id="3.30.2290.10">
    <property type="entry name" value="PmbA/TldD superfamily"/>
    <property type="match status" value="1"/>
</dbReference>
<dbReference type="InterPro" id="IPR035068">
    <property type="entry name" value="TldD/PmbA_N"/>
</dbReference>
<reference evidence="2" key="1">
    <citation type="journal article" date="2014" name="Front. Microbiol.">
        <title>High frequency of phylogenetically diverse reductive dehalogenase-homologous genes in deep subseafloor sedimentary metagenomes.</title>
        <authorList>
            <person name="Kawai M."/>
            <person name="Futagami T."/>
            <person name="Toyoda A."/>
            <person name="Takaki Y."/>
            <person name="Nishi S."/>
            <person name="Hori S."/>
            <person name="Arai W."/>
            <person name="Tsubouchi T."/>
            <person name="Morono Y."/>
            <person name="Uchiyama I."/>
            <person name="Ito T."/>
            <person name="Fujiyama A."/>
            <person name="Inagaki F."/>
            <person name="Takami H."/>
        </authorList>
    </citation>
    <scope>NUCLEOTIDE SEQUENCE</scope>
    <source>
        <strain evidence="2">Expedition CK06-06</strain>
    </source>
</reference>
<feature type="non-terminal residue" evidence="2">
    <location>
        <position position="289"/>
    </location>
</feature>
<dbReference type="InterPro" id="IPR045569">
    <property type="entry name" value="Metalloprtase-TldD/E_C"/>
</dbReference>